<evidence type="ECO:0000313" key="2">
    <source>
        <dbReference type="EMBL" id="MCX5570778.1"/>
    </source>
</evidence>
<accession>A0A9X3E740</accession>
<name>A0A9X3E740_9HYPH</name>
<gene>
    <name evidence="2" type="ORF">OSH07_16350</name>
</gene>
<reference evidence="2" key="1">
    <citation type="submission" date="2022-11" db="EMBL/GenBank/DDBJ databases">
        <title>Biodiversity and phylogenetic relationships of bacteria.</title>
        <authorList>
            <person name="Machado R.A.R."/>
            <person name="Bhat A."/>
            <person name="Loulou A."/>
            <person name="Kallel S."/>
        </authorList>
    </citation>
    <scope>NUCLEOTIDE SEQUENCE</scope>
    <source>
        <strain evidence="2">K-TC2</strain>
    </source>
</reference>
<evidence type="ECO:0000313" key="3">
    <source>
        <dbReference type="Proteomes" id="UP001144805"/>
    </source>
</evidence>
<proteinExistence type="predicted"/>
<dbReference type="EMBL" id="JAPKNK010000007">
    <property type="protein sequence ID" value="MCX5570778.1"/>
    <property type="molecule type" value="Genomic_DNA"/>
</dbReference>
<dbReference type="AlphaFoldDB" id="A0A9X3E740"/>
<keyword evidence="1" id="KW-0732">Signal</keyword>
<sequence length="194" mass="20472">MKDRASRISGIAMAGALLFAACGAAMAGEVADKAAEAETLLQTGKSAEAQQALDAAVEAFWKSAPLTFRNARFVDAAKGFGDYTAHAGNSFAPSANLQVYLEPQGFGWAEVADGYKIAFSSEIEIRNASGQILTRSATPALFEKVSRNKNREFQITVGFQLPALKAGDYVLVLNVTDTTTGRSAPVELPFTVSG</sequence>
<keyword evidence="3" id="KW-1185">Reference proteome</keyword>
<dbReference type="Proteomes" id="UP001144805">
    <property type="component" value="Unassembled WGS sequence"/>
</dbReference>
<protein>
    <submittedName>
        <fullName evidence="2">Uncharacterized protein</fullName>
    </submittedName>
</protein>
<feature type="signal peptide" evidence="1">
    <location>
        <begin position="1"/>
        <end position="27"/>
    </location>
</feature>
<comment type="caution">
    <text evidence="2">The sequence shown here is derived from an EMBL/GenBank/DDBJ whole genome shotgun (WGS) entry which is preliminary data.</text>
</comment>
<dbReference type="PROSITE" id="PS51257">
    <property type="entry name" value="PROKAR_LIPOPROTEIN"/>
    <property type="match status" value="1"/>
</dbReference>
<evidence type="ECO:0000256" key="1">
    <source>
        <dbReference type="SAM" id="SignalP"/>
    </source>
</evidence>
<feature type="chain" id="PRO_5040783314" evidence="1">
    <location>
        <begin position="28"/>
        <end position="194"/>
    </location>
</feature>
<organism evidence="2 3">
    <name type="scientific">Kaistia nematophila</name>
    <dbReference type="NCBI Taxonomy" id="2994654"/>
    <lineage>
        <taxon>Bacteria</taxon>
        <taxon>Pseudomonadati</taxon>
        <taxon>Pseudomonadota</taxon>
        <taxon>Alphaproteobacteria</taxon>
        <taxon>Hyphomicrobiales</taxon>
        <taxon>Kaistiaceae</taxon>
        <taxon>Kaistia</taxon>
    </lineage>
</organism>
<dbReference type="RefSeq" id="WP_266339749.1">
    <property type="nucleotide sequence ID" value="NZ_JAPKNK010000007.1"/>
</dbReference>